<name>A0A449A595_9BACT</name>
<evidence type="ECO:0000313" key="2">
    <source>
        <dbReference type="Proteomes" id="UP000289440"/>
    </source>
</evidence>
<protein>
    <submittedName>
        <fullName evidence="1">Uncharacterized protein</fullName>
    </submittedName>
</protein>
<dbReference type="EMBL" id="LR214951">
    <property type="protein sequence ID" value="VEU59399.1"/>
    <property type="molecule type" value="Genomic_DNA"/>
</dbReference>
<gene>
    <name evidence="1" type="ORF">NCTC10166_00370</name>
</gene>
<dbReference type="RefSeq" id="WP_129719792.1">
    <property type="nucleotide sequence ID" value="NZ_LR214951.1"/>
</dbReference>
<dbReference type="AlphaFoldDB" id="A0A449A595"/>
<evidence type="ECO:0000313" key="1">
    <source>
        <dbReference type="EMBL" id="VEU59399.1"/>
    </source>
</evidence>
<dbReference type="Proteomes" id="UP000289440">
    <property type="component" value="Chromosome"/>
</dbReference>
<keyword evidence="2" id="KW-1185">Reference proteome</keyword>
<sequence>MSHIASFTIDNQNESIISCQNIIDKINNVVEKNIFDEEYKELLIEKRTILENKINNSIGKYTQTAGFQLIKEIDTLSKEISHLIWNTAIIDYLNRGAEREKVNLYEYVAKYGFLATEAIENLKNKNQNITKDNLEKEIEIIRHHVVAEEKLFQFKQRIFDYIDNSNINSADLRFELKNKIKNLNTVQEMADATAYVDSKIIEIDKINDLSKNVLTSLKKIEGFIQKKEPTLKFDKEKKHLVKTFYLINKNNNEVQINIKGNMQIFYKLGNYIGHACEKTTEKLLNDLQNLGYVITNFNITREIGISSNFERKMALKLNAKSKG</sequence>
<proteinExistence type="predicted"/>
<organism evidence="1 2">
    <name type="scientific">Mesomycoplasma neurolyticum</name>
    <dbReference type="NCBI Taxonomy" id="2120"/>
    <lineage>
        <taxon>Bacteria</taxon>
        <taxon>Bacillati</taxon>
        <taxon>Mycoplasmatota</taxon>
        <taxon>Mycoplasmoidales</taxon>
        <taxon>Metamycoplasmataceae</taxon>
        <taxon>Mesomycoplasma</taxon>
    </lineage>
</organism>
<dbReference type="OrthoDB" id="395331at2"/>
<reference evidence="1 2" key="1">
    <citation type="submission" date="2019-01" db="EMBL/GenBank/DDBJ databases">
        <authorList>
            <consortium name="Pathogen Informatics"/>
        </authorList>
    </citation>
    <scope>NUCLEOTIDE SEQUENCE [LARGE SCALE GENOMIC DNA]</scope>
    <source>
        <strain evidence="1 2">NCTC10166</strain>
    </source>
</reference>
<dbReference type="KEGG" id="mnu:NCTC10166_00370"/>
<accession>A0A449A595</accession>